<dbReference type="AlphaFoldDB" id="A0A0E3LEZ6"/>
<accession>A0A0E3LEZ6</accession>
<dbReference type="Proteomes" id="UP000033058">
    <property type="component" value="Chromosome"/>
</dbReference>
<reference evidence="2 3" key="1">
    <citation type="submission" date="2014-07" db="EMBL/GenBank/DDBJ databases">
        <title>Methanogenic archaea and the global carbon cycle.</title>
        <authorList>
            <person name="Henriksen J.R."/>
            <person name="Luke J."/>
            <person name="Reinhart S."/>
            <person name="Benedict M.N."/>
            <person name="Youngblut N.D."/>
            <person name="Metcalf M.E."/>
            <person name="Whitaker R.J."/>
            <person name="Metcalf W.W."/>
        </authorList>
    </citation>
    <scope>NUCLEOTIDE SEQUENCE [LARGE SCALE GENOMIC DNA]</scope>
    <source>
        <strain evidence="2 3">WWM610</strain>
    </source>
</reference>
<dbReference type="EMBL" id="CP009509">
    <property type="protein sequence ID" value="AKB39886.1"/>
    <property type="molecule type" value="Genomic_DNA"/>
</dbReference>
<organism evidence="2 3">
    <name type="scientific">Methanosarcina mazei WWM610</name>
    <dbReference type="NCBI Taxonomy" id="1434117"/>
    <lineage>
        <taxon>Archaea</taxon>
        <taxon>Methanobacteriati</taxon>
        <taxon>Methanobacteriota</taxon>
        <taxon>Stenosarchaea group</taxon>
        <taxon>Methanomicrobia</taxon>
        <taxon>Methanosarcinales</taxon>
        <taxon>Methanosarcinaceae</taxon>
        <taxon>Methanosarcina</taxon>
    </lineage>
</organism>
<proteinExistence type="predicted"/>
<evidence type="ECO:0000313" key="2">
    <source>
        <dbReference type="EMBL" id="AKB39886.1"/>
    </source>
</evidence>
<dbReference type="InterPro" id="IPR039564">
    <property type="entry name" value="Peptidase_C39-like"/>
</dbReference>
<dbReference type="GeneID" id="24850541"/>
<protein>
    <recommendedName>
        <fullName evidence="1">Peptidase C39-like domain-containing protein</fullName>
    </recommendedName>
</protein>
<dbReference type="RefSeq" id="WP_048038754.1">
    <property type="nucleotide sequence ID" value="NZ_CP009509.1"/>
</dbReference>
<name>A0A0E3LEZ6_METMZ</name>
<gene>
    <name evidence="2" type="ORF">MSMAW_0895</name>
</gene>
<evidence type="ECO:0000313" key="3">
    <source>
        <dbReference type="Proteomes" id="UP000033058"/>
    </source>
</evidence>
<dbReference type="PATRIC" id="fig|1434117.4.peg.1117"/>
<sequence length="420" mass="46537">MNRNKIGVGILVLATLLVGMVLIPAVSAQKESSNVTYSLGMISEKQAEEVASYSIKEISGSVPNFEDWGDATVKQSTAYYDLDGEISAYSYNVIENKQQAGYIFISATKDNYPVLEFSKGKIPNEIPEYTTRSKSLAQERANKIKFESNDKEELTIGKMKPLYLGPTFYYAEYALIDTEGKAKEKVIVDLPFSTIVDFNKSNESIPVNEEDCLFNNTYLQQQQEMRTQNSNTQWTVLEKEIANSSSYSTSSSSKTISGVPKYGWLCGCSPTASGMVLGYWASHGYSYLITGPDLIRGLATAMGTEWPGNGATWPWAIDDGIETVCNNHGYNNFDASNDIYVSWSEVKTEVNADKPFVLSMLNGGTGNGYTQPYGDHSVTCVGYYDGSSDYVYIHDTWDTSNKHYLTFGSWTGAMATWVRP</sequence>
<feature type="domain" description="Peptidase C39-like" evidence="1">
    <location>
        <begin position="267"/>
        <end position="397"/>
    </location>
</feature>
<dbReference type="HOGENOM" id="CLU_025918_0_0_2"/>
<dbReference type="Pfam" id="PF13529">
    <property type="entry name" value="Peptidase_C39_2"/>
    <property type="match status" value="1"/>
</dbReference>
<evidence type="ECO:0000259" key="1">
    <source>
        <dbReference type="Pfam" id="PF13529"/>
    </source>
</evidence>